<reference evidence="2" key="1">
    <citation type="journal article" date="2013" name="Proc. Natl. Acad. Sci. U.S.A.">
        <title>Genome structure and metabolic features in the red seaweed Chondrus crispus shed light on evolution of the Archaeplastida.</title>
        <authorList>
            <person name="Collen J."/>
            <person name="Porcel B."/>
            <person name="Carre W."/>
            <person name="Ball S.G."/>
            <person name="Chaparro C."/>
            <person name="Tonon T."/>
            <person name="Barbeyron T."/>
            <person name="Michel G."/>
            <person name="Noel B."/>
            <person name="Valentin K."/>
            <person name="Elias M."/>
            <person name="Artiguenave F."/>
            <person name="Arun A."/>
            <person name="Aury J.M."/>
            <person name="Barbosa-Neto J.F."/>
            <person name="Bothwell J.H."/>
            <person name="Bouget F.Y."/>
            <person name="Brillet L."/>
            <person name="Cabello-Hurtado F."/>
            <person name="Capella-Gutierrez S."/>
            <person name="Charrier B."/>
            <person name="Cladiere L."/>
            <person name="Cock J.M."/>
            <person name="Coelho S.M."/>
            <person name="Colleoni C."/>
            <person name="Czjzek M."/>
            <person name="Da Silva C."/>
            <person name="Delage L."/>
            <person name="Denoeud F."/>
            <person name="Deschamps P."/>
            <person name="Dittami S.M."/>
            <person name="Gabaldon T."/>
            <person name="Gachon C.M."/>
            <person name="Groisillier A."/>
            <person name="Herve C."/>
            <person name="Jabbari K."/>
            <person name="Katinka M."/>
            <person name="Kloareg B."/>
            <person name="Kowalczyk N."/>
            <person name="Labadie K."/>
            <person name="Leblanc C."/>
            <person name="Lopez P.J."/>
            <person name="McLachlan D.H."/>
            <person name="Meslet-Cladiere L."/>
            <person name="Moustafa A."/>
            <person name="Nehr Z."/>
            <person name="Nyvall Collen P."/>
            <person name="Panaud O."/>
            <person name="Partensky F."/>
            <person name="Poulain J."/>
            <person name="Rensing S.A."/>
            <person name="Rousvoal S."/>
            <person name="Samson G."/>
            <person name="Symeonidi A."/>
            <person name="Weissenbach J."/>
            <person name="Zambounis A."/>
            <person name="Wincker P."/>
            <person name="Boyen C."/>
        </authorList>
    </citation>
    <scope>NUCLEOTIDE SEQUENCE [LARGE SCALE GENOMIC DNA]</scope>
    <source>
        <strain evidence="2">cv. Stackhouse</strain>
    </source>
</reference>
<dbReference type="RefSeq" id="XP_005718485.1">
    <property type="nucleotide sequence ID" value="XM_005718428.1"/>
</dbReference>
<evidence type="ECO:0000313" key="1">
    <source>
        <dbReference type="EMBL" id="CDF38580.1"/>
    </source>
</evidence>
<proteinExistence type="predicted"/>
<name>R7QMH6_CHOCR</name>
<accession>R7QMH6</accession>
<organism evidence="1 2">
    <name type="scientific">Chondrus crispus</name>
    <name type="common">Carrageen Irish moss</name>
    <name type="synonym">Polymorpha crispa</name>
    <dbReference type="NCBI Taxonomy" id="2769"/>
    <lineage>
        <taxon>Eukaryota</taxon>
        <taxon>Rhodophyta</taxon>
        <taxon>Florideophyceae</taxon>
        <taxon>Rhodymeniophycidae</taxon>
        <taxon>Gigartinales</taxon>
        <taxon>Gigartinaceae</taxon>
        <taxon>Chondrus</taxon>
    </lineage>
</organism>
<dbReference type="Proteomes" id="UP000012073">
    <property type="component" value="Unassembled WGS sequence"/>
</dbReference>
<protein>
    <submittedName>
        <fullName evidence="1">Uncharacterized protein</fullName>
    </submittedName>
</protein>
<dbReference type="Gramene" id="CDF38580">
    <property type="protein sequence ID" value="CDF38580"/>
    <property type="gene ID" value="CHC_T00001164001"/>
</dbReference>
<dbReference type="KEGG" id="ccp:CHC_T00001164001"/>
<keyword evidence="2" id="KW-1185">Reference proteome</keyword>
<gene>
    <name evidence="1" type="ORF">CHC_T00001164001</name>
</gene>
<dbReference type="AlphaFoldDB" id="R7QMH6"/>
<sequence>MIWMPRYVSQKVVFGKPAASNEVQQISKTHPDTTFNLPRMAKMVKMCVYAIQESPLSADTVSLIT</sequence>
<evidence type="ECO:0000313" key="2">
    <source>
        <dbReference type="Proteomes" id="UP000012073"/>
    </source>
</evidence>
<dbReference type="GeneID" id="17326203"/>
<dbReference type="EMBL" id="HG001947">
    <property type="protein sequence ID" value="CDF38580.1"/>
    <property type="molecule type" value="Genomic_DNA"/>
</dbReference>